<evidence type="ECO:0000256" key="1">
    <source>
        <dbReference type="SAM" id="Phobius"/>
    </source>
</evidence>
<organism evidence="2 3">
    <name type="scientific">Cognatiyoonia koreensis</name>
    <dbReference type="NCBI Taxonomy" id="364200"/>
    <lineage>
        <taxon>Bacteria</taxon>
        <taxon>Pseudomonadati</taxon>
        <taxon>Pseudomonadota</taxon>
        <taxon>Alphaproteobacteria</taxon>
        <taxon>Rhodobacterales</taxon>
        <taxon>Paracoccaceae</taxon>
        <taxon>Cognatiyoonia</taxon>
    </lineage>
</organism>
<dbReference type="RefSeq" id="WP_089997056.1">
    <property type="nucleotide sequence ID" value="NZ_FOIZ01000002.1"/>
</dbReference>
<dbReference type="AlphaFoldDB" id="A0A1I0RWY1"/>
<gene>
    <name evidence="2" type="ORF">SAMN04488515_3425</name>
</gene>
<evidence type="ECO:0000313" key="2">
    <source>
        <dbReference type="EMBL" id="SEW46007.1"/>
    </source>
</evidence>
<keyword evidence="3" id="KW-1185">Reference proteome</keyword>
<dbReference type="PANTHER" id="PTHR34989">
    <property type="entry name" value="PROTEIN HDED"/>
    <property type="match status" value="1"/>
</dbReference>
<feature type="transmembrane region" description="Helical" evidence="1">
    <location>
        <begin position="59"/>
        <end position="77"/>
    </location>
</feature>
<reference evidence="2 3" key="1">
    <citation type="submission" date="2016-10" db="EMBL/GenBank/DDBJ databases">
        <authorList>
            <person name="de Groot N.N."/>
        </authorList>
    </citation>
    <scope>NUCLEOTIDE SEQUENCE [LARGE SCALE GENOMIC DNA]</scope>
    <source>
        <strain evidence="2 3">DSM 17925</strain>
    </source>
</reference>
<feature type="transmembrane region" description="Helical" evidence="1">
    <location>
        <begin position="5"/>
        <end position="24"/>
    </location>
</feature>
<evidence type="ECO:0000313" key="3">
    <source>
        <dbReference type="Proteomes" id="UP000199167"/>
    </source>
</evidence>
<accession>A0A1I0RWY1</accession>
<protein>
    <submittedName>
        <fullName evidence="2">Uncharacterized membrane protein HdeD, DUF308 family</fullName>
    </submittedName>
</protein>
<sequence>MHGRILHIVSGIVLMLGGLLAFLLPQLASLTATLIVGWSFILAGVLHIVEAFRESEDRLWNGAFGVLGVLLGLSFLINPFGGMVSLTIVLGAAFFASGIMQLYLAGKRFRTYSIWMLAISGIVSVALAVMIAFNLFTAAVTVPGILLAIELMTTGIALIMLRPDARKQTDPATASV</sequence>
<feature type="transmembrane region" description="Helical" evidence="1">
    <location>
        <begin position="30"/>
        <end position="52"/>
    </location>
</feature>
<name>A0A1I0RWY1_9RHOB</name>
<keyword evidence="1" id="KW-0812">Transmembrane</keyword>
<feature type="transmembrane region" description="Helical" evidence="1">
    <location>
        <begin position="112"/>
        <end position="136"/>
    </location>
</feature>
<feature type="transmembrane region" description="Helical" evidence="1">
    <location>
        <begin position="142"/>
        <end position="161"/>
    </location>
</feature>
<dbReference type="InterPro" id="IPR052712">
    <property type="entry name" value="Acid_resist_chaperone_HdeD"/>
</dbReference>
<dbReference type="EMBL" id="FOIZ01000002">
    <property type="protein sequence ID" value="SEW46007.1"/>
    <property type="molecule type" value="Genomic_DNA"/>
</dbReference>
<dbReference type="STRING" id="364200.SAMN04488515_3425"/>
<dbReference type="Proteomes" id="UP000199167">
    <property type="component" value="Unassembled WGS sequence"/>
</dbReference>
<dbReference type="InterPro" id="IPR005325">
    <property type="entry name" value="DUF308_memb"/>
</dbReference>
<dbReference type="PANTHER" id="PTHR34989:SF1">
    <property type="entry name" value="PROTEIN HDED"/>
    <property type="match status" value="1"/>
</dbReference>
<dbReference type="OrthoDB" id="5678253at2"/>
<proteinExistence type="predicted"/>
<feature type="transmembrane region" description="Helical" evidence="1">
    <location>
        <begin position="83"/>
        <end position="105"/>
    </location>
</feature>
<keyword evidence="1" id="KW-1133">Transmembrane helix</keyword>
<dbReference type="GO" id="GO:0005886">
    <property type="term" value="C:plasma membrane"/>
    <property type="evidence" value="ECO:0007669"/>
    <property type="project" value="TreeGrafter"/>
</dbReference>
<dbReference type="Pfam" id="PF03729">
    <property type="entry name" value="DUF308"/>
    <property type="match status" value="1"/>
</dbReference>
<keyword evidence="1" id="KW-0472">Membrane</keyword>